<name>A0A370C8A7_ASPNG</name>
<organism evidence="1 2">
    <name type="scientific">Aspergillus niger ATCC 13496</name>
    <dbReference type="NCBI Taxonomy" id="1353008"/>
    <lineage>
        <taxon>Eukaryota</taxon>
        <taxon>Fungi</taxon>
        <taxon>Dikarya</taxon>
        <taxon>Ascomycota</taxon>
        <taxon>Pezizomycotina</taxon>
        <taxon>Eurotiomycetes</taxon>
        <taxon>Eurotiomycetidae</taxon>
        <taxon>Eurotiales</taxon>
        <taxon>Aspergillaceae</taxon>
        <taxon>Aspergillus</taxon>
        <taxon>Aspergillus subgen. Circumdati</taxon>
    </lineage>
</organism>
<gene>
    <name evidence="1" type="ORF">M747DRAFT_136814</name>
</gene>
<dbReference type="Proteomes" id="UP000253845">
    <property type="component" value="Unassembled WGS sequence"/>
</dbReference>
<protein>
    <submittedName>
        <fullName evidence="1">Uncharacterized protein</fullName>
    </submittedName>
</protein>
<evidence type="ECO:0000313" key="2">
    <source>
        <dbReference type="Proteomes" id="UP000253845"/>
    </source>
</evidence>
<dbReference type="AlphaFoldDB" id="A0A370C8A7"/>
<reference evidence="1 2" key="1">
    <citation type="submission" date="2018-07" db="EMBL/GenBank/DDBJ databases">
        <title>Section-level genome sequencing of Aspergillus section Nigri to investigate inter- and intra-species variation.</title>
        <authorList>
            <consortium name="DOE Joint Genome Institute"/>
            <person name="Vesth T.C."/>
            <person name="Nybo J.L."/>
            <person name="Theobald S."/>
            <person name="Frisvad J.C."/>
            <person name="Larsen T.O."/>
            <person name="Nielsen K.F."/>
            <person name="Hoof J.B."/>
            <person name="Brandl J."/>
            <person name="Salamov A."/>
            <person name="Riley R."/>
            <person name="Gladden J.M."/>
            <person name="Phatale P."/>
            <person name="Nielsen M.T."/>
            <person name="Lyhne E.K."/>
            <person name="Kogle M.E."/>
            <person name="Strasser K."/>
            <person name="McDonnell E."/>
            <person name="Barry K."/>
            <person name="Clum A."/>
            <person name="Chen C."/>
            <person name="Nolan M."/>
            <person name="Sandor L."/>
            <person name="Kuo A."/>
            <person name="Lipzen A."/>
            <person name="Hainaut M."/>
            <person name="Drula E."/>
            <person name="Tsang A."/>
            <person name="Magnuson J.K."/>
            <person name="Henrissat B."/>
            <person name="Wiebenga A."/>
            <person name="Simmons B.A."/>
            <person name="Makela M.R."/>
            <person name="De vries R.P."/>
            <person name="Grigoriev I.V."/>
            <person name="Mortensen U.H."/>
            <person name="Baker S.E."/>
            <person name="Andersen M.R."/>
        </authorList>
    </citation>
    <scope>NUCLEOTIDE SEQUENCE [LARGE SCALE GENOMIC DNA]</scope>
    <source>
        <strain evidence="1 2">ATCC 13496</strain>
    </source>
</reference>
<sequence>MTLRILPRRCRAEKGSESLSCPAIASRVTARRNEHTDAMMSSRERKRHLHCPSWRESAKVTSLAPVSPTPIGAVKVIRAERPEFYNGDTIILAGTKTASSTAIIGFIAYRFPVKGRWIPAPTPGVAA</sequence>
<dbReference type="VEuPathDB" id="FungiDB:M747DRAFT_136814"/>
<accession>A0A370C8A7</accession>
<proteinExistence type="predicted"/>
<evidence type="ECO:0000313" key="1">
    <source>
        <dbReference type="EMBL" id="RDH24038.1"/>
    </source>
</evidence>
<dbReference type="EMBL" id="KZ851903">
    <property type="protein sequence ID" value="RDH24038.1"/>
    <property type="molecule type" value="Genomic_DNA"/>
</dbReference>